<sequence>MRLQPRPHPAFWDDLSITEKLMHEKLVRAGFRVHLQVYGRHIEGVNVRVLIKRGWFPVASSTASTVSKAFYDAFQIAMPSSTPQNRSTD</sequence>
<evidence type="ECO:0000313" key="1">
    <source>
        <dbReference type="EMBL" id="PYE53902.1"/>
    </source>
</evidence>
<proteinExistence type="predicted"/>
<reference evidence="1 2" key="1">
    <citation type="submission" date="2018-06" db="EMBL/GenBank/DDBJ databases">
        <title>Genomic Encyclopedia of Type Strains, Phase IV (KMG-IV): sequencing the most valuable type-strain genomes for metagenomic binning, comparative biology and taxonomic classification.</title>
        <authorList>
            <person name="Goeker M."/>
        </authorList>
    </citation>
    <scope>NUCLEOTIDE SEQUENCE [LARGE SCALE GENOMIC DNA]</scope>
    <source>
        <strain evidence="1 2">DSM 18048</strain>
    </source>
</reference>
<protein>
    <submittedName>
        <fullName evidence="1">Uncharacterized protein</fullName>
    </submittedName>
</protein>
<comment type="caution">
    <text evidence="1">The sequence shown here is derived from an EMBL/GenBank/DDBJ whole genome shotgun (WGS) entry which is preliminary data.</text>
</comment>
<evidence type="ECO:0000313" key="2">
    <source>
        <dbReference type="Proteomes" id="UP000248326"/>
    </source>
</evidence>
<dbReference type="EMBL" id="QJSX01000007">
    <property type="protein sequence ID" value="PYE53902.1"/>
    <property type="molecule type" value="Genomic_DNA"/>
</dbReference>
<keyword evidence="2" id="KW-1185">Reference proteome</keyword>
<dbReference type="RefSeq" id="WP_146237258.1">
    <property type="nucleotide sequence ID" value="NZ_QJSX01000007.1"/>
</dbReference>
<dbReference type="Proteomes" id="UP000248326">
    <property type="component" value="Unassembled WGS sequence"/>
</dbReference>
<name>A0A318S9Z9_9DEIO</name>
<gene>
    <name evidence="1" type="ORF">DES52_107160</name>
</gene>
<accession>A0A318S9Z9</accession>
<dbReference type="AlphaFoldDB" id="A0A318S9Z9"/>
<organism evidence="1 2">
    <name type="scientific">Deinococcus yavapaiensis KR-236</name>
    <dbReference type="NCBI Taxonomy" id="694435"/>
    <lineage>
        <taxon>Bacteria</taxon>
        <taxon>Thermotogati</taxon>
        <taxon>Deinococcota</taxon>
        <taxon>Deinococci</taxon>
        <taxon>Deinococcales</taxon>
        <taxon>Deinococcaceae</taxon>
        <taxon>Deinococcus</taxon>
    </lineage>
</organism>